<evidence type="ECO:0000259" key="1">
    <source>
        <dbReference type="Pfam" id="PF01458"/>
    </source>
</evidence>
<dbReference type="InterPro" id="IPR055346">
    <property type="entry name" value="Fe-S_cluster_assembly_SufBD"/>
</dbReference>
<dbReference type="GO" id="GO:0016226">
    <property type="term" value="P:iron-sulfur cluster assembly"/>
    <property type="evidence" value="ECO:0007669"/>
    <property type="project" value="InterPro"/>
</dbReference>
<sequence>MMSTNILNEYQALMEAYEKNGGNIGEFANPNIPSIVIGGNKVLGKNQIKGLIIHSVPTSNGVDVKITVKSGTKVLHPMALCFGVIPKEGTQIINMETTIENNAGMNAISHCVFPNAEHIVHKMNYKINIGQNSFFRYKEIHFHGSKGGVEVIPYTKGTVGENSLFISTFTLKEGRVGKLDIKYDIDIMKKGKLELYSKVWAKEDDKVQIEEKGNLQGDEARALIKSRVVLEDEAKSKVLSVVNAYAPYSRGHVDCTEIVQDNAVAEAIPIVRVFNHLAKVTHEAAIGSIDSKELETLEARGLSKEEAVKIIVEGLLK</sequence>
<dbReference type="Pfam" id="PF01458">
    <property type="entry name" value="SUFBD_core"/>
    <property type="match status" value="1"/>
</dbReference>
<comment type="caution">
    <text evidence="2">The sequence shown here is derived from an EMBL/GenBank/DDBJ whole genome shotgun (WGS) entry which is preliminary data.</text>
</comment>
<dbReference type="InterPro" id="IPR037284">
    <property type="entry name" value="SUF_FeS_clus_asmbl_SufBD_sf"/>
</dbReference>
<dbReference type="PANTHER" id="PTHR30508">
    <property type="entry name" value="FES CLUSTER ASSEMBLY PROTEIN SUF"/>
    <property type="match status" value="1"/>
</dbReference>
<protein>
    <submittedName>
        <fullName evidence="2">SufD family Fe-S cluster assembly protein</fullName>
    </submittedName>
</protein>
<proteinExistence type="predicted"/>
<dbReference type="InterPro" id="IPR000825">
    <property type="entry name" value="SUF_FeS_clus_asmbl_SufBD_core"/>
</dbReference>
<dbReference type="SUPFAM" id="SSF101960">
    <property type="entry name" value="Stabilizer of iron transporter SufD"/>
    <property type="match status" value="1"/>
</dbReference>
<accession>A0A7C5DAG5</accession>
<dbReference type="Proteomes" id="UP000886110">
    <property type="component" value="Unassembled WGS sequence"/>
</dbReference>
<name>A0A7C5DAG5_UNCW3</name>
<dbReference type="AlphaFoldDB" id="A0A7C5DAG5"/>
<dbReference type="EMBL" id="DRTB01000031">
    <property type="protein sequence ID" value="HHE04505.1"/>
    <property type="molecule type" value="Genomic_DNA"/>
</dbReference>
<dbReference type="PANTHER" id="PTHR30508:SF6">
    <property type="entry name" value="UPF0051 PROTEIN MJ0034"/>
    <property type="match status" value="1"/>
</dbReference>
<feature type="domain" description="SUF system FeS cluster assembly SufBD core" evidence="1">
    <location>
        <begin position="98"/>
        <end position="314"/>
    </location>
</feature>
<organism evidence="2">
    <name type="scientific">candidate division WOR-3 bacterium</name>
    <dbReference type="NCBI Taxonomy" id="2052148"/>
    <lineage>
        <taxon>Bacteria</taxon>
        <taxon>Bacteria division WOR-3</taxon>
    </lineage>
</organism>
<reference evidence="2" key="1">
    <citation type="journal article" date="2020" name="mSystems">
        <title>Genome- and Community-Level Interaction Insights into Carbon Utilization and Element Cycling Functions of Hydrothermarchaeota in Hydrothermal Sediment.</title>
        <authorList>
            <person name="Zhou Z."/>
            <person name="Liu Y."/>
            <person name="Xu W."/>
            <person name="Pan J."/>
            <person name="Luo Z.H."/>
            <person name="Li M."/>
        </authorList>
    </citation>
    <scope>NUCLEOTIDE SEQUENCE [LARGE SCALE GENOMIC DNA]</scope>
    <source>
        <strain evidence="2">HyVt-74</strain>
    </source>
</reference>
<gene>
    <name evidence="2" type="ORF">ENL19_00420</name>
</gene>
<evidence type="ECO:0000313" key="2">
    <source>
        <dbReference type="EMBL" id="HHE04505.1"/>
    </source>
</evidence>